<evidence type="ECO:0000259" key="8">
    <source>
        <dbReference type="SMART" id="SM00642"/>
    </source>
</evidence>
<dbReference type="STRING" id="28131.BWX40_09320"/>
<feature type="signal peptide" evidence="7">
    <location>
        <begin position="1"/>
        <end position="19"/>
    </location>
</feature>
<sequence length="672" mass="74129">MKRTSTLLAALCLAMAMFAQGWKANYSGVMLQGFYWDSYQDTKWTNLESQAKELSDYFDLVWLPQSAQARNNPSMGYDDYYWFSNYNSSFGTEAELLSLIGTFKANGIKTIADVVINHRATTAGWFDFPTETYNNVTYTMTSKDVAKNDDGGEALKQAQKEGVQLSDFMDSGEDWPGMRDLDHNSANVQTTVKAYLQMLKDKFGYAGFRYDMVKGYGGKFTALYNNASQPEFSVGEYWDGDINKVKAWIESTKSDNVPTSAAFDFPIRYTVRNAVNNGNWSAFDGIGLAKDPNYARYAVTFVENHDTEDRGGNSHQDPIKKDTLAANAYILAMPGTPSIFLKHYQAYKSDIKNMISVRKLMGINNESKAAKYSSSSDYYAFTTTGTNGEMLTVLGPAKSFSNTNRWIKLTAGYHWAYYVEKSKANFVWASLASGTYDGEQSVMLTAISDDANAQIVYTTDGSEPTAGSAKATNGQVLTIPVGTTVLKAGLLVGGVVKNVIVRNYNIIDFKPYNIKVYVNADEADAAWASAKMTSTNPSINFWIWGGTHKTVKGSWPGDAVTTTETANGKKWFVKEFAITNSNDIVNLVFSVGTGSPQTVDIENIKATTFISISSEKEGGKNKVNVVSTGIDNVVAEQKGNNAPYYYTLSGQRIAKPIQRGIYIHNGKKVLVK</sequence>
<comment type="similarity">
    <text evidence="1 5">Belongs to the glycosyl hydrolase 13 family.</text>
</comment>
<evidence type="ECO:0000256" key="6">
    <source>
        <dbReference type="RuleBase" id="RU361134"/>
    </source>
</evidence>
<reference evidence="9 10" key="1">
    <citation type="journal article" date="2016" name="DNA Res.">
        <title>The complete genome sequencing of Prevotella intermedia strain OMA14 and a subsequent fine-scale, intra-species genomic comparison reveal an unusual amplification of conjugative and mobile transposons and identify a novel Prevotella-lineage-specific repeat.</title>
        <authorList>
            <person name="Naito M."/>
            <person name="Ogura Y."/>
            <person name="Itoh T."/>
            <person name="Shoji M."/>
            <person name="Okamoto M."/>
            <person name="Hayashi T."/>
            <person name="Nakayama K."/>
        </authorList>
    </citation>
    <scope>NUCLEOTIDE SEQUENCE [LARGE SCALE GENOMIC DNA]</scope>
    <source>
        <strain evidence="9 10">OMA14</strain>
    </source>
</reference>
<keyword evidence="2 6" id="KW-0378">Hydrolase</keyword>
<evidence type="ECO:0000313" key="10">
    <source>
        <dbReference type="Proteomes" id="UP000217431"/>
    </source>
</evidence>
<dbReference type="Gene3D" id="3.20.20.80">
    <property type="entry name" value="Glycosidases"/>
    <property type="match status" value="1"/>
</dbReference>
<dbReference type="GO" id="GO:0004556">
    <property type="term" value="F:alpha-amylase activity"/>
    <property type="evidence" value="ECO:0007669"/>
    <property type="project" value="UniProtKB-UniRule"/>
</dbReference>
<dbReference type="GO" id="GO:0005975">
    <property type="term" value="P:carbohydrate metabolic process"/>
    <property type="evidence" value="ECO:0007669"/>
    <property type="project" value="InterPro"/>
</dbReference>
<dbReference type="RefSeq" id="WP_096406289.1">
    <property type="nucleotide sequence ID" value="NZ_AP014597.1"/>
</dbReference>
<dbReference type="InterPro" id="IPR017853">
    <property type="entry name" value="GH"/>
</dbReference>
<comment type="catalytic activity">
    <reaction evidence="6">
        <text>Endohydrolysis of (1-&gt;4)-alpha-D-glucosidic linkages in polysaccharides containing three or more (1-&gt;4)-alpha-linked D-glucose units.</text>
        <dbReference type="EC" id="3.2.1.1"/>
    </reaction>
</comment>
<feature type="domain" description="Glycosyl hydrolase family 13 catalytic" evidence="8">
    <location>
        <begin position="28"/>
        <end position="358"/>
    </location>
</feature>
<keyword evidence="7" id="KW-0732">Signal</keyword>
<evidence type="ECO:0000256" key="3">
    <source>
        <dbReference type="ARBA" id="ARBA00023277"/>
    </source>
</evidence>
<gene>
    <name evidence="9" type="ORF">PIOMA14_I_1748</name>
</gene>
<dbReference type="InterPro" id="IPR006046">
    <property type="entry name" value="Alpha_amylase"/>
</dbReference>
<organism evidence="9 10">
    <name type="scientific">Prevotella intermedia</name>
    <dbReference type="NCBI Taxonomy" id="28131"/>
    <lineage>
        <taxon>Bacteria</taxon>
        <taxon>Pseudomonadati</taxon>
        <taxon>Bacteroidota</taxon>
        <taxon>Bacteroidia</taxon>
        <taxon>Bacteroidales</taxon>
        <taxon>Prevotellaceae</taxon>
        <taxon>Prevotella</taxon>
    </lineage>
</organism>
<dbReference type="PANTHER" id="PTHR43447">
    <property type="entry name" value="ALPHA-AMYLASE"/>
    <property type="match status" value="1"/>
</dbReference>
<keyword evidence="3 6" id="KW-0119">Carbohydrate metabolism</keyword>
<proteinExistence type="inferred from homology"/>
<dbReference type="InterPro" id="IPR059177">
    <property type="entry name" value="GH29D-like_dom"/>
</dbReference>
<dbReference type="SMART" id="SM00642">
    <property type="entry name" value="Aamy"/>
    <property type="match status" value="1"/>
</dbReference>
<dbReference type="Pfam" id="PF13290">
    <property type="entry name" value="CHB_HEX_C_1"/>
    <property type="match status" value="1"/>
</dbReference>
<evidence type="ECO:0000256" key="2">
    <source>
        <dbReference type="ARBA" id="ARBA00022801"/>
    </source>
</evidence>
<dbReference type="Proteomes" id="UP000217431">
    <property type="component" value="Chromosome I"/>
</dbReference>
<dbReference type="GO" id="GO:0043169">
    <property type="term" value="F:cation binding"/>
    <property type="evidence" value="ECO:0007669"/>
    <property type="project" value="InterPro"/>
</dbReference>
<accession>A0A0S3ULD7</accession>
<evidence type="ECO:0000256" key="7">
    <source>
        <dbReference type="SAM" id="SignalP"/>
    </source>
</evidence>
<dbReference type="Pfam" id="PF00128">
    <property type="entry name" value="Alpha-amylase"/>
    <property type="match status" value="1"/>
</dbReference>
<name>A0A0S3ULD7_PREIN</name>
<dbReference type="EC" id="3.2.1.1" evidence="6"/>
<dbReference type="SUPFAM" id="SSF51445">
    <property type="entry name" value="(Trans)glycosidases"/>
    <property type="match status" value="1"/>
</dbReference>
<dbReference type="CDD" id="cd11314">
    <property type="entry name" value="AmyAc_arch_bac_plant_AmyA"/>
    <property type="match status" value="1"/>
</dbReference>
<feature type="chain" id="PRO_5006619994" description="Alpha-amylase" evidence="7">
    <location>
        <begin position="20"/>
        <end position="672"/>
    </location>
</feature>
<dbReference type="PRINTS" id="PR00110">
    <property type="entry name" value="ALPHAAMYLASE"/>
</dbReference>
<dbReference type="EMBL" id="AP014597">
    <property type="protein sequence ID" value="BAU18256.1"/>
    <property type="molecule type" value="Genomic_DNA"/>
</dbReference>
<evidence type="ECO:0000256" key="5">
    <source>
        <dbReference type="RuleBase" id="RU003615"/>
    </source>
</evidence>
<protein>
    <recommendedName>
        <fullName evidence="6">Alpha-amylase</fullName>
        <ecNumber evidence="6">3.2.1.1</ecNumber>
    </recommendedName>
</protein>
<evidence type="ECO:0000256" key="4">
    <source>
        <dbReference type="ARBA" id="ARBA00023295"/>
    </source>
</evidence>
<keyword evidence="4 6" id="KW-0326">Glycosidase</keyword>
<evidence type="ECO:0000313" key="9">
    <source>
        <dbReference type="EMBL" id="BAU18256.1"/>
    </source>
</evidence>
<evidence type="ECO:0000256" key="1">
    <source>
        <dbReference type="ARBA" id="ARBA00008061"/>
    </source>
</evidence>
<dbReference type="AlphaFoldDB" id="A0A0S3ULD7"/>
<dbReference type="InterPro" id="IPR006047">
    <property type="entry name" value="GH13_cat_dom"/>
</dbReference>